<proteinExistence type="predicted"/>
<accession>A0ACB0E5S2</accession>
<dbReference type="Proteomes" id="UP001162501">
    <property type="component" value="Chromosome 15"/>
</dbReference>
<name>A0ACB0E5S2_RANTA</name>
<dbReference type="EMBL" id="OX596099">
    <property type="protein sequence ID" value="CAI9695917.1"/>
    <property type="molecule type" value="Genomic_DNA"/>
</dbReference>
<reference evidence="1" key="1">
    <citation type="submission" date="2023-05" db="EMBL/GenBank/DDBJ databases">
        <authorList>
            <consortium name="ELIXIR-Norway"/>
        </authorList>
    </citation>
    <scope>NUCLEOTIDE SEQUENCE</scope>
</reference>
<protein>
    <submittedName>
        <fullName evidence="1">Uncharacterized protein</fullName>
    </submittedName>
</protein>
<organism evidence="1 2">
    <name type="scientific">Rangifer tarandus platyrhynchus</name>
    <name type="common">Svalbard reindeer</name>
    <dbReference type="NCBI Taxonomy" id="3082113"/>
    <lineage>
        <taxon>Eukaryota</taxon>
        <taxon>Metazoa</taxon>
        <taxon>Chordata</taxon>
        <taxon>Craniata</taxon>
        <taxon>Vertebrata</taxon>
        <taxon>Euteleostomi</taxon>
        <taxon>Mammalia</taxon>
        <taxon>Eutheria</taxon>
        <taxon>Laurasiatheria</taxon>
        <taxon>Artiodactyla</taxon>
        <taxon>Ruminantia</taxon>
        <taxon>Pecora</taxon>
        <taxon>Cervidae</taxon>
        <taxon>Odocoileinae</taxon>
        <taxon>Rangifer</taxon>
    </lineage>
</organism>
<evidence type="ECO:0000313" key="1">
    <source>
        <dbReference type="EMBL" id="CAI9695917.1"/>
    </source>
</evidence>
<evidence type="ECO:0000313" key="2">
    <source>
        <dbReference type="Proteomes" id="UP001162501"/>
    </source>
</evidence>
<gene>
    <name evidence="1" type="ORF">MRATA1EN3_LOCUS7130</name>
</gene>
<sequence length="272" mass="29982">MGFWPTVLVNWTCPLCLCANKPDVTSPPANLVGLQGRCPPWKGSVVSWWEHMELSDQSAPGRTEVQVGAARSCSECDFDQGAWGAVYRGADSEALRPLLRRSREPHREGLPCTPRRGRLPLERELVCVVRSAPRIEHTAPNGRMEGLSAEPVCSGFVLVKFWPESCGDGRMCDILVPGGAGWEEAPPVFQEEEVKPEAGPAVARRTPTSASPRDSPQVAHYRDGLTPHGRRSPRILQGRVQIAGRAQSHHALCLTLWRQGENGKRFREKNSV</sequence>